<evidence type="ECO:0000313" key="2">
    <source>
        <dbReference type="EMBL" id="KAK8059229.1"/>
    </source>
</evidence>
<comment type="caution">
    <text evidence="2">The sequence shown here is derived from an EMBL/GenBank/DDBJ whole genome shotgun (WGS) entry which is preliminary data.</text>
</comment>
<feature type="region of interest" description="Disordered" evidence="1">
    <location>
        <begin position="190"/>
        <end position="215"/>
    </location>
</feature>
<feature type="region of interest" description="Disordered" evidence="1">
    <location>
        <begin position="21"/>
        <end position="53"/>
    </location>
</feature>
<reference evidence="2 3" key="1">
    <citation type="submission" date="2023-01" db="EMBL/GenBank/DDBJ databases">
        <title>Analysis of 21 Apiospora genomes using comparative genomics revels a genus with tremendous synthesis potential of carbohydrate active enzymes and secondary metabolites.</title>
        <authorList>
            <person name="Sorensen T."/>
        </authorList>
    </citation>
    <scope>NUCLEOTIDE SEQUENCE [LARGE SCALE GENOMIC DNA]</scope>
    <source>
        <strain evidence="2 3">CBS 83171</strain>
    </source>
</reference>
<evidence type="ECO:0000256" key="1">
    <source>
        <dbReference type="SAM" id="MobiDB-lite"/>
    </source>
</evidence>
<sequence>MTRAVYEYHRKLSLGVPASSGWYEESDSPVPPGPAGSIPSDEKSAASPSGLQQQQQENIFPHLANLCRDTPWNPNLTIHCHSGCGADQLSLCGGLAEARNRVQTCLRLAIDAGAGGGLIIPPIIAAGTDNNQSVCPGRLWDMAGLQQTLGNWCPGLKVRTTAACRDGENDEGGSTSDKMEARGEAGHVKTVNLPSRSPKGPHYSITTSSTSSSTSSFRKAVDGFLHEASLGAEPIVVRYSDPYLAWDYARSGEMATLRRDLFRALQYNASLLALGHAVHDQMAEATGKGDRFIGVHLIGEDEWSKAGSGGIEALLRGYVEAIRGIGSPSAATPASGASPGRGDMRRRRGVGGNDPSTSGDQIRTVYVSCNDQAAIQKFREMLQPLNYTVYATRTLLKPGDDGNSHQHGNATLLAQVEALGLDHRDVVEYEVLLHARYWLGISTSPLSTLIAHARGDPGIADEEEEATAATDWFEKYVYPHSAKIAAPDGSAARREYARDMVVRGDRFTKLLAVSGDDITDYFP</sequence>
<evidence type="ECO:0000313" key="3">
    <source>
        <dbReference type="Proteomes" id="UP001446871"/>
    </source>
</evidence>
<name>A0ABR1UK08_9PEZI</name>
<feature type="region of interest" description="Disordered" evidence="1">
    <location>
        <begin position="329"/>
        <end position="361"/>
    </location>
</feature>
<feature type="compositionally biased region" description="Low complexity" evidence="1">
    <location>
        <begin position="204"/>
        <end position="215"/>
    </location>
</feature>
<gene>
    <name evidence="2" type="ORF">PG996_009159</name>
</gene>
<protein>
    <submittedName>
        <fullName evidence="2">Uncharacterized protein</fullName>
    </submittedName>
</protein>
<keyword evidence="3" id="KW-1185">Reference proteome</keyword>
<dbReference type="EMBL" id="JAQQWM010000006">
    <property type="protein sequence ID" value="KAK8059229.1"/>
    <property type="molecule type" value="Genomic_DNA"/>
</dbReference>
<feature type="compositionally biased region" description="Low complexity" evidence="1">
    <location>
        <begin position="329"/>
        <end position="341"/>
    </location>
</feature>
<accession>A0ABR1UK08</accession>
<organism evidence="2 3">
    <name type="scientific">Apiospora saccharicola</name>
    <dbReference type="NCBI Taxonomy" id="335842"/>
    <lineage>
        <taxon>Eukaryota</taxon>
        <taxon>Fungi</taxon>
        <taxon>Dikarya</taxon>
        <taxon>Ascomycota</taxon>
        <taxon>Pezizomycotina</taxon>
        <taxon>Sordariomycetes</taxon>
        <taxon>Xylariomycetidae</taxon>
        <taxon>Amphisphaeriales</taxon>
        <taxon>Apiosporaceae</taxon>
        <taxon>Apiospora</taxon>
    </lineage>
</organism>
<proteinExistence type="predicted"/>
<dbReference type="Proteomes" id="UP001446871">
    <property type="component" value="Unassembled WGS sequence"/>
</dbReference>